<dbReference type="WBParaSite" id="SMUV_0000012301-mRNA-1">
    <property type="protein sequence ID" value="SMUV_0000012301-mRNA-1"/>
    <property type="gene ID" value="SMUV_0000012301"/>
</dbReference>
<dbReference type="PANTHER" id="PTHR12354:SF1">
    <property type="entry name" value="INTERFERON-RELATED DEVELOPMENTAL REGULATOR 1"/>
    <property type="match status" value="1"/>
</dbReference>
<evidence type="ECO:0000259" key="4">
    <source>
        <dbReference type="Pfam" id="PF05004"/>
    </source>
</evidence>
<dbReference type="SUPFAM" id="SSF48371">
    <property type="entry name" value="ARM repeat"/>
    <property type="match status" value="1"/>
</dbReference>
<dbReference type="InterPro" id="IPR006921">
    <property type="entry name" value="Interferon-rel_develop_reg_C"/>
</dbReference>
<feature type="domain" description="Interferon-related developmental regulator C-terminal" evidence="3">
    <location>
        <begin position="368"/>
        <end position="416"/>
    </location>
</feature>
<feature type="region of interest" description="Disordered" evidence="2">
    <location>
        <begin position="1"/>
        <end position="62"/>
    </location>
</feature>
<dbReference type="Proteomes" id="UP000046393">
    <property type="component" value="Unplaced"/>
</dbReference>
<evidence type="ECO:0000259" key="3">
    <source>
        <dbReference type="Pfam" id="PF04836"/>
    </source>
</evidence>
<proteinExistence type="inferred from homology"/>
<evidence type="ECO:0000256" key="2">
    <source>
        <dbReference type="SAM" id="MobiDB-lite"/>
    </source>
</evidence>
<organism evidence="5 6">
    <name type="scientific">Syphacia muris</name>
    <dbReference type="NCBI Taxonomy" id="451379"/>
    <lineage>
        <taxon>Eukaryota</taxon>
        <taxon>Metazoa</taxon>
        <taxon>Ecdysozoa</taxon>
        <taxon>Nematoda</taxon>
        <taxon>Chromadorea</taxon>
        <taxon>Rhabditida</taxon>
        <taxon>Spirurina</taxon>
        <taxon>Oxyuridomorpha</taxon>
        <taxon>Oxyuroidea</taxon>
        <taxon>Oxyuridae</taxon>
        <taxon>Syphacia</taxon>
    </lineage>
</organism>
<dbReference type="Gene3D" id="1.25.10.10">
    <property type="entry name" value="Leucine-rich Repeat Variant"/>
    <property type="match status" value="1"/>
</dbReference>
<reference evidence="6" key="1">
    <citation type="submission" date="2017-02" db="UniProtKB">
        <authorList>
            <consortium name="WormBaseParasite"/>
        </authorList>
    </citation>
    <scope>IDENTIFICATION</scope>
</reference>
<dbReference type="Pfam" id="PF05004">
    <property type="entry name" value="IFRD"/>
    <property type="match status" value="1"/>
</dbReference>
<keyword evidence="5" id="KW-1185">Reference proteome</keyword>
<feature type="domain" description="Interferon-related developmental regulator N-terminal" evidence="4">
    <location>
        <begin position="37"/>
        <end position="321"/>
    </location>
</feature>
<dbReference type="PANTHER" id="PTHR12354">
    <property type="entry name" value="INTERFERON-RELATED DEVELOPMENTAL REGULATOR"/>
    <property type="match status" value="1"/>
</dbReference>
<comment type="similarity">
    <text evidence="1">Belongs to the IFRD family.</text>
</comment>
<sequence length="417" mass="46521">MGRKSRNKNKSDRDEFAVMPSSSRKERAYDEGDLSDAESYSTNATLDDDMLSVTNDDDNESAIDTSEAVNNLAEYLENAGHKRVPIRIAAMDILRRILMRCSIADELMNWKSTILDVIEKALRRTDEEICAAAVLAALVSIQLGSEINEEIETALTIMREICTDPAKAESVRVHCINAVALCSYLSVTQADSLCAAVSALRTVWTSTKVNTPAPSVFDSAIASWVLLIGQAGKRSLEAALQDQPKLCLFLGGAQVSIRIAAAEALGVLYEAACEIFGEDYHFPNHNHLLEMLESLITDSVKYRTKKDRRLQRSTVRHVYSALRNQETSPMRIRFASEVLILESLSEKLLYSFICNCLRGGLNTHLKTNLLLRELFSLGPPQVEMPTKIPKLQRLAVQNALNKERDIKRSKQRDKRAC</sequence>
<evidence type="ECO:0000256" key="1">
    <source>
        <dbReference type="ARBA" id="ARBA00008828"/>
    </source>
</evidence>
<evidence type="ECO:0000313" key="6">
    <source>
        <dbReference type="WBParaSite" id="SMUV_0000012301-mRNA-1"/>
    </source>
</evidence>
<name>A0A0N5A7V5_9BILA</name>
<feature type="compositionally biased region" description="Acidic residues" evidence="2">
    <location>
        <begin position="46"/>
        <end position="61"/>
    </location>
</feature>
<dbReference type="InterPro" id="IPR039777">
    <property type="entry name" value="IFRD"/>
</dbReference>
<accession>A0A0N5A7V5</accession>
<dbReference type="InterPro" id="IPR011989">
    <property type="entry name" value="ARM-like"/>
</dbReference>
<dbReference type="InterPro" id="IPR007701">
    <property type="entry name" value="Interferon-rel_develop_reg_N"/>
</dbReference>
<dbReference type="STRING" id="451379.A0A0N5A7V5"/>
<protein>
    <submittedName>
        <fullName evidence="6">Interferon-related developmental regulator 1</fullName>
    </submittedName>
</protein>
<dbReference type="Pfam" id="PF04836">
    <property type="entry name" value="IFRD_C"/>
    <property type="match status" value="1"/>
</dbReference>
<evidence type="ECO:0000313" key="5">
    <source>
        <dbReference type="Proteomes" id="UP000046393"/>
    </source>
</evidence>
<dbReference type="InterPro" id="IPR016024">
    <property type="entry name" value="ARM-type_fold"/>
</dbReference>
<dbReference type="AlphaFoldDB" id="A0A0N5A7V5"/>